<organism evidence="1 2">
    <name type="scientific">Athelia psychrophila</name>
    <dbReference type="NCBI Taxonomy" id="1759441"/>
    <lineage>
        <taxon>Eukaryota</taxon>
        <taxon>Fungi</taxon>
        <taxon>Dikarya</taxon>
        <taxon>Basidiomycota</taxon>
        <taxon>Agaricomycotina</taxon>
        <taxon>Agaricomycetes</taxon>
        <taxon>Agaricomycetidae</taxon>
        <taxon>Atheliales</taxon>
        <taxon>Atheliaceae</taxon>
        <taxon>Athelia</taxon>
    </lineage>
</organism>
<dbReference type="AlphaFoldDB" id="A0A166L1G6"/>
<accession>A0A166L1G6</accession>
<protein>
    <submittedName>
        <fullName evidence="1">Uncharacterized protein</fullName>
    </submittedName>
</protein>
<name>A0A166L1G6_9AGAM</name>
<gene>
    <name evidence="1" type="ORF">FIBSPDRAFT_952848</name>
</gene>
<sequence>MRADPLTVEEGMKLGVEDIIRISAARQVYVCAKARYEAKHLSNDLGDIFGLEKPIEEVGVGSTDIEETAVKILEDKVVTAQAEFIAFSTPAQPICQRRCSVLKG</sequence>
<evidence type="ECO:0000313" key="1">
    <source>
        <dbReference type="EMBL" id="KZP22476.1"/>
    </source>
</evidence>
<evidence type="ECO:0000313" key="2">
    <source>
        <dbReference type="Proteomes" id="UP000076532"/>
    </source>
</evidence>
<proteinExistence type="predicted"/>
<reference evidence="1 2" key="1">
    <citation type="journal article" date="2016" name="Mol. Biol. Evol.">
        <title>Comparative Genomics of Early-Diverging Mushroom-Forming Fungi Provides Insights into the Origins of Lignocellulose Decay Capabilities.</title>
        <authorList>
            <person name="Nagy L.G."/>
            <person name="Riley R."/>
            <person name="Tritt A."/>
            <person name="Adam C."/>
            <person name="Daum C."/>
            <person name="Floudas D."/>
            <person name="Sun H."/>
            <person name="Yadav J.S."/>
            <person name="Pangilinan J."/>
            <person name="Larsson K.H."/>
            <person name="Matsuura K."/>
            <person name="Barry K."/>
            <person name="Labutti K."/>
            <person name="Kuo R."/>
            <person name="Ohm R.A."/>
            <person name="Bhattacharya S.S."/>
            <person name="Shirouzu T."/>
            <person name="Yoshinaga Y."/>
            <person name="Martin F.M."/>
            <person name="Grigoriev I.V."/>
            <person name="Hibbett D.S."/>
        </authorList>
    </citation>
    <scope>NUCLEOTIDE SEQUENCE [LARGE SCALE GENOMIC DNA]</scope>
    <source>
        <strain evidence="1 2">CBS 109695</strain>
    </source>
</reference>
<dbReference type="EMBL" id="KV417539">
    <property type="protein sequence ID" value="KZP22476.1"/>
    <property type="molecule type" value="Genomic_DNA"/>
</dbReference>
<keyword evidence="2" id="KW-1185">Reference proteome</keyword>
<dbReference type="Proteomes" id="UP000076532">
    <property type="component" value="Unassembled WGS sequence"/>
</dbReference>